<keyword evidence="2" id="KW-1185">Reference proteome</keyword>
<reference evidence="1 2" key="1">
    <citation type="submission" date="2021-12" db="EMBL/GenBank/DDBJ databases">
        <title>Discovery of the Pendulisporaceae a myxobacterial family with distinct sporulation behavior and unique specialized metabolism.</title>
        <authorList>
            <person name="Garcia R."/>
            <person name="Popoff A."/>
            <person name="Bader C.D."/>
            <person name="Loehr J."/>
            <person name="Walesch S."/>
            <person name="Walt C."/>
            <person name="Boldt J."/>
            <person name="Bunk B."/>
            <person name="Haeckl F.J.F.P.J."/>
            <person name="Gunesch A.P."/>
            <person name="Birkelbach J."/>
            <person name="Nuebel U."/>
            <person name="Pietschmann T."/>
            <person name="Bach T."/>
            <person name="Mueller R."/>
        </authorList>
    </citation>
    <scope>NUCLEOTIDE SEQUENCE [LARGE SCALE GENOMIC DNA]</scope>
    <source>
        <strain evidence="1 2">MSr12523</strain>
    </source>
</reference>
<organism evidence="1 2">
    <name type="scientific">Pendulispora brunnea</name>
    <dbReference type="NCBI Taxonomy" id="2905690"/>
    <lineage>
        <taxon>Bacteria</taxon>
        <taxon>Pseudomonadati</taxon>
        <taxon>Myxococcota</taxon>
        <taxon>Myxococcia</taxon>
        <taxon>Myxococcales</taxon>
        <taxon>Sorangiineae</taxon>
        <taxon>Pendulisporaceae</taxon>
        <taxon>Pendulispora</taxon>
    </lineage>
</organism>
<dbReference type="Proteomes" id="UP001379533">
    <property type="component" value="Chromosome"/>
</dbReference>
<accession>A0ABZ2K799</accession>
<sequence length="81" mass="9199">MQKRRDAPGPLNVEALYTMAQLCAVVGPSWTEWSLSRLLEKNGVEFVRSGRAKFVPLCEIEKKIPSLWESLKAAEVLRRGR</sequence>
<evidence type="ECO:0000313" key="1">
    <source>
        <dbReference type="EMBL" id="WXA94556.1"/>
    </source>
</evidence>
<dbReference type="RefSeq" id="WP_394845165.1">
    <property type="nucleotide sequence ID" value="NZ_CP089982.1"/>
</dbReference>
<dbReference type="EMBL" id="CP089982">
    <property type="protein sequence ID" value="WXA94556.1"/>
    <property type="molecule type" value="Genomic_DNA"/>
</dbReference>
<protein>
    <submittedName>
        <fullName evidence="1">Uncharacterized protein</fullName>
    </submittedName>
</protein>
<evidence type="ECO:0000313" key="2">
    <source>
        <dbReference type="Proteomes" id="UP001379533"/>
    </source>
</evidence>
<name>A0ABZ2K799_9BACT</name>
<gene>
    <name evidence="1" type="ORF">LZC95_50085</name>
</gene>
<proteinExistence type="predicted"/>